<evidence type="ECO:0000313" key="1">
    <source>
        <dbReference type="EMBL" id="MCZ0858920.1"/>
    </source>
</evidence>
<protein>
    <submittedName>
        <fullName evidence="1">Uncharacterized protein</fullName>
    </submittedName>
</protein>
<organism evidence="1 2">
    <name type="scientific">Actinomyces israelii</name>
    <dbReference type="NCBI Taxonomy" id="1659"/>
    <lineage>
        <taxon>Bacteria</taxon>
        <taxon>Bacillati</taxon>
        <taxon>Actinomycetota</taxon>
        <taxon>Actinomycetes</taxon>
        <taxon>Actinomycetales</taxon>
        <taxon>Actinomycetaceae</taxon>
        <taxon>Actinomyces</taxon>
    </lineage>
</organism>
<accession>A0ABT4IAZ9</accession>
<reference evidence="1" key="1">
    <citation type="submission" date="2022-10" db="EMBL/GenBank/DDBJ databases">
        <title>Genome sequence of Actinomyces israelii ATCC 10048.</title>
        <authorList>
            <person name="Watt R.M."/>
            <person name="Tong W.M."/>
        </authorList>
    </citation>
    <scope>NUCLEOTIDE SEQUENCE</scope>
    <source>
        <strain evidence="1">ATCC 10048</strain>
    </source>
</reference>
<evidence type="ECO:0000313" key="2">
    <source>
        <dbReference type="Proteomes" id="UP001072034"/>
    </source>
</evidence>
<dbReference type="EMBL" id="JAPTMY010000033">
    <property type="protein sequence ID" value="MCZ0858920.1"/>
    <property type="molecule type" value="Genomic_DNA"/>
</dbReference>
<comment type="caution">
    <text evidence="1">The sequence shown here is derived from an EMBL/GenBank/DDBJ whole genome shotgun (WGS) entry which is preliminary data.</text>
</comment>
<proteinExistence type="predicted"/>
<dbReference type="RefSeq" id="WP_268918241.1">
    <property type="nucleotide sequence ID" value="NZ_JAPTMY010000033.1"/>
</dbReference>
<sequence length="119" mass="13094">MDHLDDILASGDGHELPQGAQVTSVSPATNFAARVPNGWGYIIAFTATDTNIRTYVTTYIGMPGEIIERYPTTRPENTDLEDVDLSSITNPWDTGFGDAILLLERPLGRGWLIIRDSSR</sequence>
<name>A0ABT4IAZ9_9ACTO</name>
<gene>
    <name evidence="1" type="ORF">OHJ16_12805</name>
</gene>
<keyword evidence="2" id="KW-1185">Reference proteome</keyword>
<dbReference type="Proteomes" id="UP001072034">
    <property type="component" value="Unassembled WGS sequence"/>
</dbReference>